<reference evidence="1" key="2">
    <citation type="journal article" date="2015" name="Data Brief">
        <title>Shoot transcriptome of the giant reed, Arundo donax.</title>
        <authorList>
            <person name="Barrero R.A."/>
            <person name="Guerrero F.D."/>
            <person name="Moolhuijzen P."/>
            <person name="Goolsby J.A."/>
            <person name="Tidwell J."/>
            <person name="Bellgard S.E."/>
            <person name="Bellgard M.I."/>
        </authorList>
    </citation>
    <scope>NUCLEOTIDE SEQUENCE</scope>
    <source>
        <tissue evidence="1">Shoot tissue taken approximately 20 cm above the soil surface</tissue>
    </source>
</reference>
<reference evidence="1" key="1">
    <citation type="submission" date="2014-09" db="EMBL/GenBank/DDBJ databases">
        <authorList>
            <person name="Magalhaes I.L.F."/>
            <person name="Oliveira U."/>
            <person name="Santos F.R."/>
            <person name="Vidigal T.H.D.A."/>
            <person name="Brescovit A.D."/>
            <person name="Santos A.J."/>
        </authorList>
    </citation>
    <scope>NUCLEOTIDE SEQUENCE</scope>
    <source>
        <tissue evidence="1">Shoot tissue taken approximately 20 cm above the soil surface</tissue>
    </source>
</reference>
<accession>A0A0A9SHI4</accession>
<proteinExistence type="predicted"/>
<dbReference type="EMBL" id="GBRH01247289">
    <property type="protein sequence ID" value="JAD50606.1"/>
    <property type="molecule type" value="Transcribed_RNA"/>
</dbReference>
<dbReference type="AlphaFoldDB" id="A0A0A9SHI4"/>
<organism evidence="1">
    <name type="scientific">Arundo donax</name>
    <name type="common">Giant reed</name>
    <name type="synonym">Donax arundinaceus</name>
    <dbReference type="NCBI Taxonomy" id="35708"/>
    <lineage>
        <taxon>Eukaryota</taxon>
        <taxon>Viridiplantae</taxon>
        <taxon>Streptophyta</taxon>
        <taxon>Embryophyta</taxon>
        <taxon>Tracheophyta</taxon>
        <taxon>Spermatophyta</taxon>
        <taxon>Magnoliopsida</taxon>
        <taxon>Liliopsida</taxon>
        <taxon>Poales</taxon>
        <taxon>Poaceae</taxon>
        <taxon>PACMAD clade</taxon>
        <taxon>Arundinoideae</taxon>
        <taxon>Arundineae</taxon>
        <taxon>Arundo</taxon>
    </lineage>
</organism>
<name>A0A0A9SHI4_ARUDO</name>
<protein>
    <submittedName>
        <fullName evidence="1">Uncharacterized protein</fullName>
    </submittedName>
</protein>
<sequence>MPTIGTTETLLVQLVSASPALLQLPLSRLVRDVDATPSPTAILFPLDPAYLLPLVSGTPKSLIT</sequence>
<evidence type="ECO:0000313" key="1">
    <source>
        <dbReference type="EMBL" id="JAD50606.1"/>
    </source>
</evidence>